<evidence type="ECO:0000256" key="8">
    <source>
        <dbReference type="PIRSR" id="PIRSR602401-1"/>
    </source>
</evidence>
<dbReference type="PANTHER" id="PTHR24279:SF120">
    <property type="entry name" value="CYTOCHROME P450"/>
    <property type="match status" value="1"/>
</dbReference>
<dbReference type="PRINTS" id="PR00385">
    <property type="entry name" value="P450"/>
</dbReference>
<accession>A0ABD0LV76</accession>
<dbReference type="InterPro" id="IPR050479">
    <property type="entry name" value="CYP11_CYP27_families"/>
</dbReference>
<dbReference type="AlphaFoldDB" id="A0ABD0LV76"/>
<feature type="region of interest" description="Disordered" evidence="10">
    <location>
        <begin position="464"/>
        <end position="501"/>
    </location>
</feature>
<dbReference type="CDD" id="cd11054">
    <property type="entry name" value="CYP24A1-like"/>
    <property type="match status" value="1"/>
</dbReference>
<evidence type="ECO:0000256" key="9">
    <source>
        <dbReference type="RuleBase" id="RU000461"/>
    </source>
</evidence>
<evidence type="ECO:0000256" key="6">
    <source>
        <dbReference type="ARBA" id="ARBA00023004"/>
    </source>
</evidence>
<name>A0ABD0LV76_9CAEN</name>
<evidence type="ECO:0000256" key="2">
    <source>
        <dbReference type="ARBA" id="ARBA00010617"/>
    </source>
</evidence>
<dbReference type="Pfam" id="PF00067">
    <property type="entry name" value="p450"/>
    <property type="match status" value="1"/>
</dbReference>
<dbReference type="Gene3D" id="1.10.630.10">
    <property type="entry name" value="Cytochrome P450"/>
    <property type="match status" value="1"/>
</dbReference>
<gene>
    <name evidence="11" type="ORF">BaRGS_00005410</name>
</gene>
<dbReference type="PROSITE" id="PS00086">
    <property type="entry name" value="CYTOCHROME_P450"/>
    <property type="match status" value="1"/>
</dbReference>
<evidence type="ECO:0000256" key="10">
    <source>
        <dbReference type="SAM" id="MobiDB-lite"/>
    </source>
</evidence>
<evidence type="ECO:0008006" key="13">
    <source>
        <dbReference type="Google" id="ProtNLM"/>
    </source>
</evidence>
<dbReference type="EMBL" id="JACVVK020000020">
    <property type="protein sequence ID" value="KAK7503489.1"/>
    <property type="molecule type" value="Genomic_DNA"/>
</dbReference>
<keyword evidence="6 8" id="KW-0408">Iron</keyword>
<evidence type="ECO:0000256" key="4">
    <source>
        <dbReference type="ARBA" id="ARBA00022723"/>
    </source>
</evidence>
<protein>
    <recommendedName>
        <fullName evidence="13">Cytochrome P450</fullName>
    </recommendedName>
</protein>
<dbReference type="InterPro" id="IPR036396">
    <property type="entry name" value="Cyt_P450_sf"/>
</dbReference>
<keyword evidence="7 9" id="KW-0503">Monooxygenase</keyword>
<dbReference type="SUPFAM" id="SSF48264">
    <property type="entry name" value="Cytochrome P450"/>
    <property type="match status" value="1"/>
</dbReference>
<evidence type="ECO:0000256" key="7">
    <source>
        <dbReference type="ARBA" id="ARBA00023033"/>
    </source>
</evidence>
<feature type="region of interest" description="Disordered" evidence="10">
    <location>
        <begin position="18"/>
        <end position="62"/>
    </location>
</feature>
<evidence type="ECO:0000313" key="12">
    <source>
        <dbReference type="Proteomes" id="UP001519460"/>
    </source>
</evidence>
<feature type="compositionally biased region" description="Basic and acidic residues" evidence="10">
    <location>
        <begin position="18"/>
        <end position="27"/>
    </location>
</feature>
<evidence type="ECO:0000256" key="5">
    <source>
        <dbReference type="ARBA" id="ARBA00023002"/>
    </source>
</evidence>
<evidence type="ECO:0000313" key="11">
    <source>
        <dbReference type="EMBL" id="KAK7503489.1"/>
    </source>
</evidence>
<dbReference type="GO" id="GO:0004497">
    <property type="term" value="F:monooxygenase activity"/>
    <property type="evidence" value="ECO:0007669"/>
    <property type="project" value="UniProtKB-KW"/>
</dbReference>
<evidence type="ECO:0000256" key="1">
    <source>
        <dbReference type="ARBA" id="ARBA00001971"/>
    </source>
</evidence>
<keyword evidence="5 9" id="KW-0560">Oxidoreductase</keyword>
<dbReference type="PANTHER" id="PTHR24279">
    <property type="entry name" value="CYTOCHROME P450"/>
    <property type="match status" value="1"/>
</dbReference>
<dbReference type="PRINTS" id="PR00463">
    <property type="entry name" value="EP450I"/>
</dbReference>
<keyword evidence="3 8" id="KW-0349">Heme</keyword>
<comment type="caution">
    <text evidence="11">The sequence shown here is derived from an EMBL/GenBank/DDBJ whole genome shotgun (WGS) entry which is preliminary data.</text>
</comment>
<comment type="similarity">
    <text evidence="2 9">Belongs to the cytochrome P450 family.</text>
</comment>
<keyword evidence="4 8" id="KW-0479">Metal-binding</keyword>
<dbReference type="Proteomes" id="UP001519460">
    <property type="component" value="Unassembled WGS sequence"/>
</dbReference>
<organism evidence="11 12">
    <name type="scientific">Batillaria attramentaria</name>
    <dbReference type="NCBI Taxonomy" id="370345"/>
    <lineage>
        <taxon>Eukaryota</taxon>
        <taxon>Metazoa</taxon>
        <taxon>Spiralia</taxon>
        <taxon>Lophotrochozoa</taxon>
        <taxon>Mollusca</taxon>
        <taxon>Gastropoda</taxon>
        <taxon>Caenogastropoda</taxon>
        <taxon>Sorbeoconcha</taxon>
        <taxon>Cerithioidea</taxon>
        <taxon>Batillariidae</taxon>
        <taxon>Batillaria</taxon>
    </lineage>
</organism>
<comment type="cofactor">
    <cofactor evidence="1 8">
        <name>heme</name>
        <dbReference type="ChEBI" id="CHEBI:30413"/>
    </cofactor>
</comment>
<proteinExistence type="inferred from homology"/>
<keyword evidence="12" id="KW-1185">Reference proteome</keyword>
<dbReference type="InterPro" id="IPR017972">
    <property type="entry name" value="Cyt_P450_CS"/>
</dbReference>
<sequence length="566" mass="64601">MANHMRLLRGRISSSGLRRDLAREGRRFKSSTASAVPGDETTGTRAPPGERTTLGSDVKPFHNIPGPKGLPYVGSMWEYRYGQPGLEKMKDILTERYRTYGGLMREKLAGRTRLHVFDPEHVRAVYRQEGKWPLIEPLVETTQLYREQAHHSPGLGNTNGEEWYRLRSAVHQLMMRPKEVAAYLPMVDGVAMDFVQRLCDIMDKRGHVPDLAVEVSKWNLETASAIAFHDRKHFMTINSHKAELWIKANTTIMRESGKLRYKLPLYRYLPTSSWRKVVKAEDYLTKECQQMVEDALQRLAFAEQNGQLTDNDQFRFMRGLLASPALNRSDIVTLTLSLFTDGLPSTVPSVLSVLYCLATNPEAQFRLHRELDDLVSPGSPLTSDVMNKLTYLKACVKETLRLFPVTLEISRVCPKDAVIGDYKIPEGTCIKLNGFVAHRDPAYFPDPDEFRPERWLRTSGNHDLALQREEPGEDQGQRAASDEEGQGQTGKQGQPDLTTHPYRFIPFGHGPRMCPGRRIAEQDLHVVTARLLHHFFVDWHGDQMGQKFETLMRPDCPLDFSFHPRH</sequence>
<feature type="binding site" description="axial binding residue" evidence="8">
    <location>
        <position position="514"/>
    </location>
    <ligand>
        <name>heme</name>
        <dbReference type="ChEBI" id="CHEBI:30413"/>
    </ligand>
    <ligandPart>
        <name>Fe</name>
        <dbReference type="ChEBI" id="CHEBI:18248"/>
    </ligandPart>
</feature>
<reference evidence="11 12" key="1">
    <citation type="journal article" date="2023" name="Sci. Data">
        <title>Genome assembly of the Korean intertidal mud-creeper Batillaria attramentaria.</title>
        <authorList>
            <person name="Patra A.K."/>
            <person name="Ho P.T."/>
            <person name="Jun S."/>
            <person name="Lee S.J."/>
            <person name="Kim Y."/>
            <person name="Won Y.J."/>
        </authorList>
    </citation>
    <scope>NUCLEOTIDE SEQUENCE [LARGE SCALE GENOMIC DNA]</scope>
    <source>
        <strain evidence="11">Wonlab-2016</strain>
    </source>
</reference>
<dbReference type="InterPro" id="IPR002401">
    <property type="entry name" value="Cyt_P450_E_grp-I"/>
</dbReference>
<evidence type="ECO:0000256" key="3">
    <source>
        <dbReference type="ARBA" id="ARBA00022617"/>
    </source>
</evidence>
<dbReference type="GO" id="GO:0046872">
    <property type="term" value="F:metal ion binding"/>
    <property type="evidence" value="ECO:0007669"/>
    <property type="project" value="UniProtKB-KW"/>
</dbReference>
<dbReference type="InterPro" id="IPR001128">
    <property type="entry name" value="Cyt_P450"/>
</dbReference>